<dbReference type="InterPro" id="IPR032710">
    <property type="entry name" value="NTF2-like_dom_sf"/>
</dbReference>
<comment type="caution">
    <text evidence="3">The sequence shown here is derived from an EMBL/GenBank/DDBJ whole genome shotgun (WGS) entry which is preliminary data.</text>
</comment>
<protein>
    <recommendedName>
        <fullName evidence="2">SnoaL-like domain-containing protein</fullName>
    </recommendedName>
</protein>
<evidence type="ECO:0000259" key="2">
    <source>
        <dbReference type="Pfam" id="PF13577"/>
    </source>
</evidence>
<feature type="domain" description="SnoaL-like" evidence="2">
    <location>
        <begin position="234"/>
        <end position="367"/>
    </location>
</feature>
<keyword evidence="1" id="KW-0732">Signal</keyword>
<reference evidence="3" key="2">
    <citation type="submission" date="2023-05" db="EMBL/GenBank/DDBJ databases">
        <authorList>
            <consortium name="Lawrence Berkeley National Laboratory"/>
            <person name="Steindorff A."/>
            <person name="Hensen N."/>
            <person name="Bonometti L."/>
            <person name="Westerberg I."/>
            <person name="Brannstrom I.O."/>
            <person name="Guillou S."/>
            <person name="Cros-Aarteil S."/>
            <person name="Calhoun S."/>
            <person name="Haridas S."/>
            <person name="Kuo A."/>
            <person name="Mondo S."/>
            <person name="Pangilinan J."/>
            <person name="Riley R."/>
            <person name="Labutti K."/>
            <person name="Andreopoulos B."/>
            <person name="Lipzen A."/>
            <person name="Chen C."/>
            <person name="Yanf M."/>
            <person name="Daum C."/>
            <person name="Ng V."/>
            <person name="Clum A."/>
            <person name="Ohm R."/>
            <person name="Martin F."/>
            <person name="Silar P."/>
            <person name="Natvig D."/>
            <person name="Lalanne C."/>
            <person name="Gautier V."/>
            <person name="Ament-Velasquez S.L."/>
            <person name="Kruys A."/>
            <person name="Hutchinson M.I."/>
            <person name="Powell A.J."/>
            <person name="Barry K."/>
            <person name="Miller A.N."/>
            <person name="Grigoriev I.V."/>
            <person name="Debuchy R."/>
            <person name="Gladieux P."/>
            <person name="Thoren M.H."/>
            <person name="Johannesson H."/>
        </authorList>
    </citation>
    <scope>NUCLEOTIDE SEQUENCE</scope>
    <source>
        <strain evidence="3">PSN309</strain>
    </source>
</reference>
<dbReference type="Proteomes" id="UP001302126">
    <property type="component" value="Unassembled WGS sequence"/>
</dbReference>
<organism evidence="3 4">
    <name type="scientific">Podospora australis</name>
    <dbReference type="NCBI Taxonomy" id="1536484"/>
    <lineage>
        <taxon>Eukaryota</taxon>
        <taxon>Fungi</taxon>
        <taxon>Dikarya</taxon>
        <taxon>Ascomycota</taxon>
        <taxon>Pezizomycotina</taxon>
        <taxon>Sordariomycetes</taxon>
        <taxon>Sordariomycetidae</taxon>
        <taxon>Sordariales</taxon>
        <taxon>Podosporaceae</taxon>
        <taxon>Podospora</taxon>
    </lineage>
</organism>
<evidence type="ECO:0000313" key="4">
    <source>
        <dbReference type="Proteomes" id="UP001302126"/>
    </source>
</evidence>
<sequence>MMIICSLTASAIALFTLAPLIYAQTLASITNYLRRVEAVREVKNLQRIFAQYAAHGLWTNMFTLFTPQGVLLWGGGNTTTTNDVLSCDDGVFANGQDAIARWLETDAGLMDGHRPGSLHALINDQPVITLSDDGQTAQGRWHLLRVMGDGSGSLTVQADLMENQYTRNKQGQWRIALLSYCPVISGDNTGNWLQSTENNTLPHYTPDQVGTPVTGNSTSTEELDLEELTYRTSQLNDEDEIRNLVQAGAFYVDRRMWTDAVALFTEDGAISVDNRTSRPGFTSVRGRLEGAIGPEGLTRGSLYDPPTFQIIVEVNPDGTQGIARGVELGIIGRHNDAQNQTSALWQFRVIRHSYRKDAVTGIWRIAGLTFTSLGIANFSSGRVTNTTTSTNPGLIPPFLNVLAPKPATRRPADWLPLFRSSLSSSSADDLSALSIRLGRSSALDETEHVSSAMGYSLNDRNCSSVASLYSTKASAQLQGSGITAGFYLTPARIQTACEATTQDNVAFTWRTQPVIVPSNDGRSVTTRSQTFQLSTTFELTGWINHGQFVLEPLDPNNATSITRRKVWSSTTDEPYWSLNGVAQSSPARLKTKRQAQPIIAPDITLTDPRLADRLRGFPGGPGPLVTWPDIQTTYFPYRNPVTGNLPSTLGGRVAYSPGCVPCKAIPAWSLASNGFQEAATGPTSLVATVGASFLTGIEVNVQVRAGPGR</sequence>
<feature type="chain" id="PRO_5042860476" description="SnoaL-like domain-containing protein" evidence="1">
    <location>
        <begin position="24"/>
        <end position="709"/>
    </location>
</feature>
<evidence type="ECO:0000256" key="1">
    <source>
        <dbReference type="SAM" id="SignalP"/>
    </source>
</evidence>
<dbReference type="AlphaFoldDB" id="A0AAN6WQM1"/>
<evidence type="ECO:0000313" key="3">
    <source>
        <dbReference type="EMBL" id="KAK4184572.1"/>
    </source>
</evidence>
<dbReference type="EMBL" id="MU864483">
    <property type="protein sequence ID" value="KAK4184572.1"/>
    <property type="molecule type" value="Genomic_DNA"/>
</dbReference>
<dbReference type="Gene3D" id="3.10.450.50">
    <property type="match status" value="2"/>
</dbReference>
<dbReference type="Pfam" id="PF13577">
    <property type="entry name" value="SnoaL_4"/>
    <property type="match status" value="2"/>
</dbReference>
<name>A0AAN6WQM1_9PEZI</name>
<dbReference type="SUPFAM" id="SSF54427">
    <property type="entry name" value="NTF2-like"/>
    <property type="match status" value="2"/>
</dbReference>
<feature type="domain" description="SnoaL-like" evidence="2">
    <location>
        <begin position="34"/>
        <end position="176"/>
    </location>
</feature>
<reference evidence="3" key="1">
    <citation type="journal article" date="2023" name="Mol. Phylogenet. Evol.">
        <title>Genome-scale phylogeny and comparative genomics of the fungal order Sordariales.</title>
        <authorList>
            <person name="Hensen N."/>
            <person name="Bonometti L."/>
            <person name="Westerberg I."/>
            <person name="Brannstrom I.O."/>
            <person name="Guillou S."/>
            <person name="Cros-Aarteil S."/>
            <person name="Calhoun S."/>
            <person name="Haridas S."/>
            <person name="Kuo A."/>
            <person name="Mondo S."/>
            <person name="Pangilinan J."/>
            <person name="Riley R."/>
            <person name="LaButti K."/>
            <person name="Andreopoulos B."/>
            <person name="Lipzen A."/>
            <person name="Chen C."/>
            <person name="Yan M."/>
            <person name="Daum C."/>
            <person name="Ng V."/>
            <person name="Clum A."/>
            <person name="Steindorff A."/>
            <person name="Ohm R.A."/>
            <person name="Martin F."/>
            <person name="Silar P."/>
            <person name="Natvig D.O."/>
            <person name="Lalanne C."/>
            <person name="Gautier V."/>
            <person name="Ament-Velasquez S.L."/>
            <person name="Kruys A."/>
            <person name="Hutchinson M.I."/>
            <person name="Powell A.J."/>
            <person name="Barry K."/>
            <person name="Miller A.N."/>
            <person name="Grigoriev I.V."/>
            <person name="Debuchy R."/>
            <person name="Gladieux P."/>
            <person name="Hiltunen Thoren M."/>
            <person name="Johannesson H."/>
        </authorList>
    </citation>
    <scope>NUCLEOTIDE SEQUENCE</scope>
    <source>
        <strain evidence="3">PSN309</strain>
    </source>
</reference>
<keyword evidence="4" id="KW-1185">Reference proteome</keyword>
<feature type="signal peptide" evidence="1">
    <location>
        <begin position="1"/>
        <end position="23"/>
    </location>
</feature>
<accession>A0AAN6WQM1</accession>
<proteinExistence type="predicted"/>
<dbReference type="InterPro" id="IPR037401">
    <property type="entry name" value="SnoaL-like"/>
</dbReference>
<gene>
    <name evidence="3" type="ORF">QBC35DRAFT_455155</name>
</gene>